<proteinExistence type="predicted"/>
<dbReference type="EMBL" id="CAJPDT010000027">
    <property type="protein sequence ID" value="CAF9921211.1"/>
    <property type="molecule type" value="Genomic_DNA"/>
</dbReference>
<keyword evidence="3" id="KW-1185">Reference proteome</keyword>
<feature type="region of interest" description="Disordered" evidence="1">
    <location>
        <begin position="1"/>
        <end position="23"/>
    </location>
</feature>
<accession>A0A8H3FAR9</accession>
<protein>
    <submittedName>
        <fullName evidence="2">Uncharacterized protein</fullName>
    </submittedName>
</protein>
<evidence type="ECO:0000256" key="1">
    <source>
        <dbReference type="SAM" id="MobiDB-lite"/>
    </source>
</evidence>
<dbReference type="Proteomes" id="UP000664534">
    <property type="component" value="Unassembled WGS sequence"/>
</dbReference>
<gene>
    <name evidence="2" type="ORF">IMSHALPRED_005111</name>
</gene>
<dbReference type="OrthoDB" id="10421976at2759"/>
<evidence type="ECO:0000313" key="3">
    <source>
        <dbReference type="Proteomes" id="UP000664534"/>
    </source>
</evidence>
<evidence type="ECO:0000313" key="2">
    <source>
        <dbReference type="EMBL" id="CAF9921211.1"/>
    </source>
</evidence>
<name>A0A8H3FAR9_9LECA</name>
<feature type="compositionally biased region" description="Polar residues" evidence="1">
    <location>
        <begin position="1"/>
        <end position="15"/>
    </location>
</feature>
<organism evidence="2 3">
    <name type="scientific">Imshaugia aleurites</name>
    <dbReference type="NCBI Taxonomy" id="172621"/>
    <lineage>
        <taxon>Eukaryota</taxon>
        <taxon>Fungi</taxon>
        <taxon>Dikarya</taxon>
        <taxon>Ascomycota</taxon>
        <taxon>Pezizomycotina</taxon>
        <taxon>Lecanoromycetes</taxon>
        <taxon>OSLEUM clade</taxon>
        <taxon>Lecanoromycetidae</taxon>
        <taxon>Lecanorales</taxon>
        <taxon>Lecanorineae</taxon>
        <taxon>Parmeliaceae</taxon>
        <taxon>Imshaugia</taxon>
    </lineage>
</organism>
<reference evidence="2" key="1">
    <citation type="submission" date="2021-03" db="EMBL/GenBank/DDBJ databases">
        <authorList>
            <person name="Tagirdzhanova G."/>
        </authorList>
    </citation>
    <scope>NUCLEOTIDE SEQUENCE</scope>
</reference>
<comment type="caution">
    <text evidence="2">The sequence shown here is derived from an EMBL/GenBank/DDBJ whole genome shotgun (WGS) entry which is preliminary data.</text>
</comment>
<sequence>MSTPESGTPTPTQKAVDQRPKLKERDVVAGLHRAADELAKELHKAADTWEPSLVEGILETIEGVLEDIRQYPSAEKKGGNLA</sequence>
<dbReference type="AlphaFoldDB" id="A0A8H3FAR9"/>